<name>A0A358DZ65_9ALTE</name>
<gene>
    <name evidence="1" type="ORF">DEB45_09410</name>
</gene>
<organism evidence="1 2">
    <name type="scientific">Alteromonas australica</name>
    <dbReference type="NCBI Taxonomy" id="589873"/>
    <lineage>
        <taxon>Bacteria</taxon>
        <taxon>Pseudomonadati</taxon>
        <taxon>Pseudomonadota</taxon>
        <taxon>Gammaproteobacteria</taxon>
        <taxon>Alteromonadales</taxon>
        <taxon>Alteromonadaceae</taxon>
        <taxon>Alteromonas/Salinimonas group</taxon>
        <taxon>Alteromonas</taxon>
    </lineage>
</organism>
<evidence type="ECO:0000313" key="1">
    <source>
        <dbReference type="EMBL" id="HBU51467.1"/>
    </source>
</evidence>
<protein>
    <submittedName>
        <fullName evidence="1">Uncharacterized protein</fullName>
    </submittedName>
</protein>
<accession>A0A358DZ65</accession>
<reference evidence="1 2" key="1">
    <citation type="journal article" date="2018" name="Nat. Biotechnol.">
        <title>A standardized bacterial taxonomy based on genome phylogeny substantially revises the tree of life.</title>
        <authorList>
            <person name="Parks D.H."/>
            <person name="Chuvochina M."/>
            <person name="Waite D.W."/>
            <person name="Rinke C."/>
            <person name="Skarshewski A."/>
            <person name="Chaumeil P.A."/>
            <person name="Hugenholtz P."/>
        </authorList>
    </citation>
    <scope>NUCLEOTIDE SEQUENCE [LARGE SCALE GENOMIC DNA]</scope>
    <source>
        <strain evidence="1">UBA11621</strain>
    </source>
</reference>
<dbReference type="AlphaFoldDB" id="A0A358DZ65"/>
<dbReference type="Proteomes" id="UP000264779">
    <property type="component" value="Unassembled WGS sequence"/>
</dbReference>
<comment type="caution">
    <text evidence="1">The sequence shown here is derived from an EMBL/GenBank/DDBJ whole genome shotgun (WGS) entry which is preliminary data.</text>
</comment>
<proteinExistence type="predicted"/>
<evidence type="ECO:0000313" key="2">
    <source>
        <dbReference type="Proteomes" id="UP000264779"/>
    </source>
</evidence>
<dbReference type="EMBL" id="DONK01000137">
    <property type="protein sequence ID" value="HBU51467.1"/>
    <property type="molecule type" value="Genomic_DNA"/>
</dbReference>
<dbReference type="RefSeq" id="WP_273016178.1">
    <property type="nucleotide sequence ID" value="NZ_CALBIY010000041.1"/>
</dbReference>
<sequence>MIVVNLDSVIEAPMSTLSLSEIMSSLEWPDNATCATQEIDGEILFWSCPVKDVELARMNADRESGLMPLLGISNQVDSQYTDVDMPEIAYDWQSAVVIKE</sequence>